<dbReference type="KEGG" id="tbw:NCTC13354_00970"/>
<keyword evidence="3" id="KW-1185">Reference proteome</keyword>
<feature type="domain" description="DUF7675" evidence="1">
    <location>
        <begin position="15"/>
        <end position="77"/>
    </location>
</feature>
<dbReference type="Pfam" id="PF24723">
    <property type="entry name" value="DUF7675"/>
    <property type="match status" value="1"/>
</dbReference>
<proteinExistence type="predicted"/>
<protein>
    <recommendedName>
        <fullName evidence="1">DUF7675 domain-containing protein</fullName>
    </recommendedName>
</protein>
<dbReference type="InterPro" id="IPR056092">
    <property type="entry name" value="DUF7675"/>
</dbReference>
<dbReference type="Proteomes" id="UP000269542">
    <property type="component" value="Chromosome"/>
</dbReference>
<dbReference type="EMBL" id="LR134476">
    <property type="protein sequence ID" value="VEI13259.1"/>
    <property type="molecule type" value="Genomic_DNA"/>
</dbReference>
<gene>
    <name evidence="2" type="ORF">NCTC13354_00970</name>
</gene>
<reference evidence="2 3" key="1">
    <citation type="submission" date="2018-12" db="EMBL/GenBank/DDBJ databases">
        <authorList>
            <consortium name="Pathogen Informatics"/>
        </authorList>
    </citation>
    <scope>NUCLEOTIDE SEQUENCE [LARGE SCALE GENOMIC DNA]</scope>
    <source>
        <strain evidence="2 3">NCTC13354</strain>
    </source>
</reference>
<evidence type="ECO:0000313" key="3">
    <source>
        <dbReference type="Proteomes" id="UP000269542"/>
    </source>
</evidence>
<organism evidence="2 3">
    <name type="scientific">Trueperella bialowiezensis</name>
    <dbReference type="NCBI Taxonomy" id="312285"/>
    <lineage>
        <taxon>Bacteria</taxon>
        <taxon>Bacillati</taxon>
        <taxon>Actinomycetota</taxon>
        <taxon>Actinomycetes</taxon>
        <taxon>Actinomycetales</taxon>
        <taxon>Actinomycetaceae</taxon>
        <taxon>Trueperella</taxon>
    </lineage>
</organism>
<evidence type="ECO:0000313" key="2">
    <source>
        <dbReference type="EMBL" id="VEI13259.1"/>
    </source>
</evidence>
<dbReference type="RefSeq" id="WP_197718465.1">
    <property type="nucleotide sequence ID" value="NZ_LR134476.1"/>
</dbReference>
<accession>A0A3S4X5R8</accession>
<dbReference type="AlphaFoldDB" id="A0A3S4X5R8"/>
<evidence type="ECO:0000259" key="1">
    <source>
        <dbReference type="Pfam" id="PF24723"/>
    </source>
</evidence>
<sequence>MKSNQFIAEEDNILGARIWDVTEIDEDGNSPRGVHLVTFDKKTVLNLFADYPHNFSAEQIEIVKKERPFWADFFKGRSGA</sequence>
<name>A0A3S4X5R8_9ACTO</name>